<dbReference type="NCBIfam" id="NF003842">
    <property type="entry name" value="PRK05421.1-4"/>
    <property type="match status" value="1"/>
</dbReference>
<dbReference type="EMBL" id="BSNX01000067">
    <property type="protein sequence ID" value="GLQ75136.1"/>
    <property type="molecule type" value="Genomic_DNA"/>
</dbReference>
<comment type="caution">
    <text evidence="2">The sequence shown here is derived from an EMBL/GenBank/DDBJ whole genome shotgun (WGS) entry which is preliminary data.</text>
</comment>
<dbReference type="SUPFAM" id="SSF56219">
    <property type="entry name" value="DNase I-like"/>
    <property type="match status" value="1"/>
</dbReference>
<dbReference type="GO" id="GO:0003824">
    <property type="term" value="F:catalytic activity"/>
    <property type="evidence" value="ECO:0007669"/>
    <property type="project" value="InterPro"/>
</dbReference>
<sequence length="290" mass="32621">MRKWLLSVVAGCFCLVGIYAILFTVPEKPILISLDATSQRTDQYCYTNANTTPLDSDERIRLLVWNIYKQNREGWSQALDRFSEHANLVLLQEANLNAEFIQWLSKHRWASSHVSAFKLFDSSAGVLNLAPNFPIKACAYTQIEPWLRLPKSALYSTYPLSNGQTLAVVNIHAVNFTIGTTEFEAQIDALKVAVESHEGPMIIAGDFNTWSEERTLELKERMAALEMAEAKFSPDARLAFITGWALDHVYYRGLTLETAEAPISGASDHNPMLVTLKLVKHSDTDEHSKE</sequence>
<organism evidence="2 3">
    <name type="scientific">Vibrio penaeicida</name>
    <dbReference type="NCBI Taxonomy" id="104609"/>
    <lineage>
        <taxon>Bacteria</taxon>
        <taxon>Pseudomonadati</taxon>
        <taxon>Pseudomonadota</taxon>
        <taxon>Gammaproteobacteria</taxon>
        <taxon>Vibrionales</taxon>
        <taxon>Vibrionaceae</taxon>
        <taxon>Vibrio</taxon>
    </lineage>
</organism>
<feature type="domain" description="Endonuclease/exonuclease/phosphatase" evidence="1">
    <location>
        <begin position="64"/>
        <end position="269"/>
    </location>
</feature>
<evidence type="ECO:0000313" key="3">
    <source>
        <dbReference type="Proteomes" id="UP001156690"/>
    </source>
</evidence>
<accession>A0AAV5NYR2</accession>
<evidence type="ECO:0000313" key="2">
    <source>
        <dbReference type="EMBL" id="GLQ75136.1"/>
    </source>
</evidence>
<name>A0AAV5NYR2_9VIBR</name>
<proteinExistence type="predicted"/>
<dbReference type="Pfam" id="PF03372">
    <property type="entry name" value="Exo_endo_phos"/>
    <property type="match status" value="1"/>
</dbReference>
<dbReference type="RefSeq" id="WP_126605811.1">
    <property type="nucleotide sequence ID" value="NZ_AP025144.1"/>
</dbReference>
<dbReference type="InterPro" id="IPR005135">
    <property type="entry name" value="Endo/exonuclease/phosphatase"/>
</dbReference>
<dbReference type="Gene3D" id="3.60.10.10">
    <property type="entry name" value="Endonuclease/exonuclease/phosphatase"/>
    <property type="match status" value="1"/>
</dbReference>
<protein>
    <submittedName>
        <fullName evidence="2">UPF0294 protein</fullName>
    </submittedName>
</protein>
<gene>
    <name evidence="2" type="ORF">GCM10007932_44980</name>
</gene>
<dbReference type="InterPro" id="IPR036691">
    <property type="entry name" value="Endo/exonu/phosph_ase_sf"/>
</dbReference>
<dbReference type="NCBIfam" id="NF003840">
    <property type="entry name" value="PRK05421.1-2"/>
    <property type="match status" value="1"/>
</dbReference>
<evidence type="ECO:0000259" key="1">
    <source>
        <dbReference type="Pfam" id="PF03372"/>
    </source>
</evidence>
<dbReference type="AlphaFoldDB" id="A0AAV5NYR2"/>
<dbReference type="Proteomes" id="UP001156690">
    <property type="component" value="Unassembled WGS sequence"/>
</dbReference>
<reference evidence="3" key="1">
    <citation type="journal article" date="2019" name="Int. J. Syst. Evol. Microbiol.">
        <title>The Global Catalogue of Microorganisms (GCM) 10K type strain sequencing project: providing services to taxonomists for standard genome sequencing and annotation.</title>
        <authorList>
            <consortium name="The Broad Institute Genomics Platform"/>
            <consortium name="The Broad Institute Genome Sequencing Center for Infectious Disease"/>
            <person name="Wu L."/>
            <person name="Ma J."/>
        </authorList>
    </citation>
    <scope>NUCLEOTIDE SEQUENCE [LARGE SCALE GENOMIC DNA]</scope>
    <source>
        <strain evidence="3">NBRC 15640</strain>
    </source>
</reference>
<keyword evidence="3" id="KW-1185">Reference proteome</keyword>